<keyword evidence="4" id="KW-0285">Flavoprotein</keyword>
<comment type="similarity">
    <text evidence="3">In the N-terminal section; belongs to the NADH:flavin oxidoreductase/NADH oxidase family.</text>
</comment>
<dbReference type="GO" id="GO:0051536">
    <property type="term" value="F:iron-sulfur cluster binding"/>
    <property type="evidence" value="ECO:0007669"/>
    <property type="project" value="UniProtKB-KW"/>
</dbReference>
<evidence type="ECO:0000256" key="4">
    <source>
        <dbReference type="ARBA" id="ARBA00022630"/>
    </source>
</evidence>
<keyword evidence="13" id="KW-1185">Reference proteome</keyword>
<dbReference type="Gene3D" id="3.40.50.720">
    <property type="entry name" value="NAD(P)-binding Rossmann-like Domain"/>
    <property type="match status" value="1"/>
</dbReference>
<dbReference type="InterPro" id="IPR023753">
    <property type="entry name" value="FAD/NAD-binding_dom"/>
</dbReference>
<dbReference type="InterPro" id="IPR051793">
    <property type="entry name" value="NADH:flavin_oxidoreductase"/>
</dbReference>
<reference evidence="12" key="1">
    <citation type="submission" date="2020-09" db="EMBL/GenBank/DDBJ databases">
        <title>Bacillus faecalis sp. nov., a moderately halophilic bacterium isolated from cow faeces.</title>
        <authorList>
            <person name="Jiang L."/>
            <person name="Lee J."/>
        </authorList>
    </citation>
    <scope>NUCLEOTIDE SEQUENCE</scope>
    <source>
        <strain evidence="12">AGMB 02131</strain>
    </source>
</reference>
<dbReference type="Gene3D" id="3.20.20.70">
    <property type="entry name" value="Aldolase class I"/>
    <property type="match status" value="1"/>
</dbReference>
<evidence type="ECO:0000259" key="10">
    <source>
        <dbReference type="Pfam" id="PF00724"/>
    </source>
</evidence>
<name>A0A927CXU7_9BACI</name>
<evidence type="ECO:0000256" key="5">
    <source>
        <dbReference type="ARBA" id="ARBA00022643"/>
    </source>
</evidence>
<protein>
    <submittedName>
        <fullName evidence="12">FAD-dependent oxidoreductase</fullName>
    </submittedName>
</protein>
<evidence type="ECO:0000256" key="1">
    <source>
        <dbReference type="ARBA" id="ARBA00001917"/>
    </source>
</evidence>
<evidence type="ECO:0000256" key="2">
    <source>
        <dbReference type="ARBA" id="ARBA00001966"/>
    </source>
</evidence>
<dbReference type="InterPro" id="IPR013785">
    <property type="entry name" value="Aldolase_TIM"/>
</dbReference>
<organism evidence="12 13">
    <name type="scientific">Peribacillus faecalis</name>
    <dbReference type="NCBI Taxonomy" id="2772559"/>
    <lineage>
        <taxon>Bacteria</taxon>
        <taxon>Bacillati</taxon>
        <taxon>Bacillota</taxon>
        <taxon>Bacilli</taxon>
        <taxon>Bacillales</taxon>
        <taxon>Bacillaceae</taxon>
        <taxon>Peribacillus</taxon>
    </lineage>
</organism>
<evidence type="ECO:0000259" key="11">
    <source>
        <dbReference type="Pfam" id="PF07992"/>
    </source>
</evidence>
<keyword evidence="9" id="KW-0411">Iron-sulfur</keyword>
<dbReference type="PRINTS" id="PR00419">
    <property type="entry name" value="ADXRDTASE"/>
</dbReference>
<feature type="domain" description="NADH:flavin oxidoreductase/NADH oxidase N-terminal" evidence="10">
    <location>
        <begin position="7"/>
        <end position="335"/>
    </location>
</feature>
<dbReference type="GO" id="GO:0010181">
    <property type="term" value="F:FMN binding"/>
    <property type="evidence" value="ECO:0007669"/>
    <property type="project" value="InterPro"/>
</dbReference>
<evidence type="ECO:0000256" key="8">
    <source>
        <dbReference type="ARBA" id="ARBA00023004"/>
    </source>
</evidence>
<dbReference type="Pfam" id="PF07992">
    <property type="entry name" value="Pyr_redox_2"/>
    <property type="match status" value="1"/>
</dbReference>
<evidence type="ECO:0000256" key="9">
    <source>
        <dbReference type="ARBA" id="ARBA00023014"/>
    </source>
</evidence>
<gene>
    <name evidence="12" type="ORF">IEO70_02940</name>
</gene>
<dbReference type="GO" id="GO:0016491">
    <property type="term" value="F:oxidoreductase activity"/>
    <property type="evidence" value="ECO:0007669"/>
    <property type="project" value="UniProtKB-KW"/>
</dbReference>
<evidence type="ECO:0000313" key="13">
    <source>
        <dbReference type="Proteomes" id="UP000602076"/>
    </source>
</evidence>
<dbReference type="Proteomes" id="UP000602076">
    <property type="component" value="Unassembled WGS sequence"/>
</dbReference>
<feature type="domain" description="FAD/NAD(P)-binding" evidence="11">
    <location>
        <begin position="380"/>
        <end position="610"/>
    </location>
</feature>
<comment type="cofactor">
    <cofactor evidence="2">
        <name>[4Fe-4S] cluster</name>
        <dbReference type="ChEBI" id="CHEBI:49883"/>
    </cofactor>
</comment>
<dbReference type="Pfam" id="PF00724">
    <property type="entry name" value="Oxidored_FMN"/>
    <property type="match status" value="1"/>
</dbReference>
<dbReference type="RefSeq" id="WP_190996855.1">
    <property type="nucleotide sequence ID" value="NZ_JACXSI010000005.1"/>
</dbReference>
<dbReference type="InterPro" id="IPR001155">
    <property type="entry name" value="OxRdtase_FMN_N"/>
</dbReference>
<evidence type="ECO:0000256" key="6">
    <source>
        <dbReference type="ARBA" id="ARBA00022723"/>
    </source>
</evidence>
<keyword evidence="5" id="KW-0288">FMN</keyword>
<dbReference type="AlphaFoldDB" id="A0A927CXU7"/>
<accession>A0A927CXU7</accession>
<dbReference type="SUPFAM" id="SSF51395">
    <property type="entry name" value="FMN-linked oxidoreductases"/>
    <property type="match status" value="1"/>
</dbReference>
<dbReference type="PANTHER" id="PTHR42917">
    <property type="entry name" value="2,4-DIENOYL-COA REDUCTASE"/>
    <property type="match status" value="1"/>
</dbReference>
<dbReference type="PANTHER" id="PTHR42917:SF2">
    <property type="entry name" value="2,4-DIENOYL-COA REDUCTASE [(2E)-ENOYL-COA-PRODUCING]"/>
    <property type="match status" value="1"/>
</dbReference>
<comment type="caution">
    <text evidence="12">The sequence shown here is derived from an EMBL/GenBank/DDBJ whole genome shotgun (WGS) entry which is preliminary data.</text>
</comment>
<keyword evidence="6" id="KW-0479">Metal-binding</keyword>
<evidence type="ECO:0000256" key="3">
    <source>
        <dbReference type="ARBA" id="ARBA00011048"/>
    </source>
</evidence>
<keyword evidence="8" id="KW-0408">Iron</keyword>
<sequence>MLEYPHLFSPYKLGSITLKNRIAATAHGTAKVLDGIVMDEDIAYWEKVARGGAGLIITGGTVVHPTSTLRRRMLNEAFLEESIPGFRKRAEVIHSHGAKVIGQIVHLGREMIGGESDYPLMAPSSIKSPRSQYRPTELTHEDITEIVNAFSLSASNLNKAGYDGVEIHAAHGYLVAQFLSPSTNHRSDKYGGSLEGRLRFLLEIIEAIRKTTEPDFLLGIRLSADEEIIDGLHLSDSIELAAMLGDLKNVDYLNITVGVRGAYVKDLTTPQGTAVEAARAIRDAANIPILVSQRIKNPVMAEQILANGSADLVGSARAFIADPEWPNKAKSGRSAEIVPCIGCNQECRSFDPYLFCTVNPMTGREFELGTDIQPSNNIKRIGVVGGGPAGLEAARVAALRGHSVVLYEKESYLGGQVRLASREPNRSELLEIINYLEAEVRRLGVTIHLGQCANVSDLIGFDSIVIATGAMPEPPEVFGNTSAKVISVYEALKVDDFSEIDGDSAIVVDDGLGFWPSLSVAERLETNGFNVTYVTHSNGIGNSIPHESIQPLLKRLGNVGVNFMILHRITGSDNRFFKVCNILNGKETVLKADLLVMETGRRQENTLAQELSGTGISMYCVGDCISPRRINNAILEAHRIGRVI</sequence>
<dbReference type="InterPro" id="IPR036188">
    <property type="entry name" value="FAD/NAD-bd_sf"/>
</dbReference>
<evidence type="ECO:0000313" key="12">
    <source>
        <dbReference type="EMBL" id="MBD3107309.1"/>
    </source>
</evidence>
<dbReference type="GO" id="GO:0046872">
    <property type="term" value="F:metal ion binding"/>
    <property type="evidence" value="ECO:0007669"/>
    <property type="project" value="UniProtKB-KW"/>
</dbReference>
<dbReference type="SUPFAM" id="SSF51905">
    <property type="entry name" value="FAD/NAD(P)-binding domain"/>
    <property type="match status" value="1"/>
</dbReference>
<proteinExistence type="inferred from homology"/>
<comment type="cofactor">
    <cofactor evidence="1">
        <name>FMN</name>
        <dbReference type="ChEBI" id="CHEBI:58210"/>
    </cofactor>
</comment>
<evidence type="ECO:0000256" key="7">
    <source>
        <dbReference type="ARBA" id="ARBA00023002"/>
    </source>
</evidence>
<dbReference type="EMBL" id="JACXSI010000005">
    <property type="protein sequence ID" value="MBD3107309.1"/>
    <property type="molecule type" value="Genomic_DNA"/>
</dbReference>
<keyword evidence="7" id="KW-0560">Oxidoreductase</keyword>
<dbReference type="Gene3D" id="3.50.50.60">
    <property type="entry name" value="FAD/NAD(P)-binding domain"/>
    <property type="match status" value="1"/>
</dbReference>